<dbReference type="OrthoDB" id="6226111at2759"/>
<dbReference type="InterPro" id="IPR038446">
    <property type="entry name" value="CEBP_ZZ_sf"/>
</dbReference>
<feature type="compositionally biased region" description="Acidic residues" evidence="2">
    <location>
        <begin position="531"/>
        <end position="540"/>
    </location>
</feature>
<gene>
    <name evidence="4" type="ORF">EWB00_003403</name>
</gene>
<keyword evidence="1" id="KW-0863">Zinc-finger</keyword>
<reference evidence="4 5" key="1">
    <citation type="submission" date="2019-03" db="EMBL/GenBank/DDBJ databases">
        <title>An improved genome assembly of the fluke Schistosoma japonicum.</title>
        <authorList>
            <person name="Hu W."/>
            <person name="Luo F."/>
            <person name="Yin M."/>
            <person name="Mo X."/>
            <person name="Sun C."/>
            <person name="Wu Q."/>
            <person name="Zhu B."/>
            <person name="Xiang M."/>
            <person name="Wang J."/>
            <person name="Wang Y."/>
            <person name="Zhang T."/>
            <person name="Xu B."/>
            <person name="Zheng H."/>
            <person name="Feng Z."/>
        </authorList>
    </citation>
    <scope>NUCLEOTIDE SEQUENCE [LARGE SCALE GENOMIC DNA]</scope>
    <source>
        <strain evidence="4">HuSjv2</strain>
        <tissue evidence="4">Worms</tissue>
    </source>
</reference>
<feature type="domain" description="B box-type" evidence="3">
    <location>
        <begin position="118"/>
        <end position="164"/>
    </location>
</feature>
<evidence type="ECO:0000256" key="2">
    <source>
        <dbReference type="SAM" id="MobiDB-lite"/>
    </source>
</evidence>
<name>A0A4Z2DVU2_SCHJA</name>
<keyword evidence="5" id="KW-1185">Reference proteome</keyword>
<keyword evidence="1" id="KW-0862">Zinc</keyword>
<dbReference type="PANTHER" id="PTHR28634:SF1">
    <property type="entry name" value="ZINC FINGER B-BOX DOMAIN-CONTAINING PROTEIN 1"/>
    <property type="match status" value="1"/>
</dbReference>
<evidence type="ECO:0000313" key="4">
    <source>
        <dbReference type="EMBL" id="TNN20664.1"/>
    </source>
</evidence>
<dbReference type="Proteomes" id="UP000311919">
    <property type="component" value="Unassembled WGS sequence"/>
</dbReference>
<organism evidence="4 5">
    <name type="scientific">Schistosoma japonicum</name>
    <name type="common">Blood fluke</name>
    <dbReference type="NCBI Taxonomy" id="6182"/>
    <lineage>
        <taxon>Eukaryota</taxon>
        <taxon>Metazoa</taxon>
        <taxon>Spiralia</taxon>
        <taxon>Lophotrochozoa</taxon>
        <taxon>Platyhelminthes</taxon>
        <taxon>Trematoda</taxon>
        <taxon>Digenea</taxon>
        <taxon>Strigeidida</taxon>
        <taxon>Schistosomatoidea</taxon>
        <taxon>Schistosomatidae</taxon>
        <taxon>Schistosoma</taxon>
    </lineage>
</organism>
<dbReference type="PROSITE" id="PS50119">
    <property type="entry name" value="ZF_BBOX"/>
    <property type="match status" value="1"/>
</dbReference>
<dbReference type="EMBL" id="SKCS01000021">
    <property type="protein sequence ID" value="TNN20664.1"/>
    <property type="molecule type" value="Genomic_DNA"/>
</dbReference>
<dbReference type="GO" id="GO:0008270">
    <property type="term" value="F:zinc ion binding"/>
    <property type="evidence" value="ECO:0007669"/>
    <property type="project" value="UniProtKB-KW"/>
</dbReference>
<feature type="region of interest" description="Disordered" evidence="2">
    <location>
        <begin position="531"/>
        <end position="555"/>
    </location>
</feature>
<sequence>MRKTDRKFAVIKQKEENRLLAIETNEIEERLKLLKSTLYSKLSTTCKPNPSEPIWGSSHLLSTVNRQKVDALHDISKLKFKTLKHSSASKSKTPDAYSNTIGKHSDSVKCTFTISADIQQPKCGQCEDKKAVVSCQECSEYYCAKCFATFHLKGALKRHHSLPISTCSMQTDSSCHKECEDTNRSKRSMKAANTPDGAWCSGEELQNTASKNSQKIEGCQSSHNITIKSNLGLQTEAVEDISQYHCSNKTSAMMQSSEIVNHDVSTLCNTSTPVEIYFTPSITYAEKLLLRLHRNSILQKPTKQDNVDNQLIFKDIISTHSNIDGKNEEEITENFAFNRISFDELHKLATTKIQLNNNGPNTIVIYSNEDFEQSILQSNNIISSTSSQFNKNYLEIPLTDITLYNVSTKTENTGQARAEQCFKLGDEDNFVEKIQETNDIFGLLSNQQNMWQPIQSIIKSNYNINPQISKTINEHLNIVSNKQLSNATDLRNSFCDEFKRKAKSPVQSQRIILTEIPYLSNRQAEALQFSDEEQDDDDKFEDNSNNHNYLYDSLG</sequence>
<evidence type="ECO:0000259" key="3">
    <source>
        <dbReference type="PROSITE" id="PS50119"/>
    </source>
</evidence>
<keyword evidence="1" id="KW-0479">Metal-binding</keyword>
<dbReference type="Gene3D" id="4.10.640.40">
    <property type="entry name" value="Cytoplasmic polyadenylation element-binding protein, ZZ domain"/>
    <property type="match status" value="1"/>
</dbReference>
<dbReference type="PANTHER" id="PTHR28634">
    <property type="entry name" value="ZINC FINGER B-BOX DOMAIN-CONTAINING PROTEIN 1"/>
    <property type="match status" value="1"/>
</dbReference>
<accession>A0A4Z2DVU2</accession>
<evidence type="ECO:0000256" key="1">
    <source>
        <dbReference type="PROSITE-ProRule" id="PRU00024"/>
    </source>
</evidence>
<dbReference type="InterPro" id="IPR000315">
    <property type="entry name" value="Znf_B-box"/>
</dbReference>
<dbReference type="AlphaFoldDB" id="A0A4Z2DVU2"/>
<dbReference type="Pfam" id="PF22586">
    <property type="entry name" value="ANCHR-like_BBOX"/>
    <property type="match status" value="1"/>
</dbReference>
<dbReference type="InterPro" id="IPR037688">
    <property type="entry name" value="ZBBX"/>
</dbReference>
<proteinExistence type="predicted"/>
<evidence type="ECO:0000313" key="5">
    <source>
        <dbReference type="Proteomes" id="UP000311919"/>
    </source>
</evidence>
<comment type="caution">
    <text evidence="4">The sequence shown here is derived from an EMBL/GenBank/DDBJ whole genome shotgun (WGS) entry which is preliminary data.</text>
</comment>
<protein>
    <submittedName>
        <fullName evidence="4">Zinc finger B-box domain-containing protein</fullName>
    </submittedName>
</protein>